<dbReference type="EMBL" id="AAAB01008980">
    <property type="protein sequence ID" value="EAA14295.4"/>
    <property type="molecule type" value="Genomic_DNA"/>
</dbReference>
<proteinExistence type="predicted"/>
<dbReference type="VEuPathDB" id="VectorBase:AGAP010263"/>
<dbReference type="InParanoid" id="A0A1U7F4G6"/>
<comment type="caution">
    <text evidence="2">The sequence shown here is derived from an EMBL/GenBank/DDBJ whole genome shotgun (WGS) entry which is preliminary data.</text>
</comment>
<reference evidence="2" key="4">
    <citation type="journal article" date="2007" name="Genome Biol.">
        <title>Update of the Anopheles gambiae PEST genome assembly.</title>
        <authorList>
            <person name="Sharakhova M.V."/>
            <person name="Hammond M.P."/>
            <person name="Lobo N.F."/>
            <person name="Krzywinski J."/>
            <person name="Unger M.F."/>
            <person name="Hillenmeyer M.E."/>
            <person name="Bruggner R.V."/>
            <person name="Birney E."/>
            <person name="Collins F.H."/>
        </authorList>
    </citation>
    <scope>NUCLEOTIDE SEQUENCE [LARGE SCALE GENOMIC DNA]</scope>
    <source>
        <strain evidence="2">PEST</strain>
    </source>
</reference>
<name>A0A1U7F4G6_ANOGA</name>
<dbReference type="KEGG" id="aga:1268888"/>
<keyword evidence="1" id="KW-0732">Signal</keyword>
<evidence type="ECO:0000313" key="3">
    <source>
        <dbReference type="EMBL" id="EAA14295.4"/>
    </source>
</evidence>
<accession>A0A1U7F4G6</accession>
<dbReference type="STRING" id="7165.A0A1U7F4G6"/>
<dbReference type="VEuPathDB" id="VectorBase:AGAMI1_011748"/>
<reference evidence="2" key="3">
    <citation type="journal article" date="2004" name="Trends Parasitol.">
        <title>The Anopheles gambiae genome: an update.</title>
        <authorList>
            <person name="Mongin E."/>
            <person name="Louis C."/>
            <person name="Holt R.A."/>
            <person name="Birney E."/>
            <person name="Collins F.H."/>
        </authorList>
    </citation>
    <scope>NUCLEOTIDE SEQUENCE [LARGE SCALE GENOMIC DNA]</scope>
    <source>
        <strain evidence="2">PEST</strain>
    </source>
</reference>
<protein>
    <submittedName>
        <fullName evidence="3">AGAP010263-PA</fullName>
    </submittedName>
    <submittedName>
        <fullName evidence="2">AGAP012630-PA</fullName>
    </submittedName>
</protein>
<reference evidence="2" key="1">
    <citation type="journal article" date="2002" name="Science">
        <title>The genome sequence of the malaria mosquito Anopheles gambiae.</title>
        <authorList>
            <person name="Holt R.A."/>
            <person name="Subramanian G.M."/>
            <person name="Halpern A."/>
            <person name="Sutton G.G."/>
            <person name="Charlab R."/>
            <person name="Nusskern D.R."/>
            <person name="Wincker P."/>
            <person name="Clark A.G."/>
            <person name="Ribeiro J.M."/>
            <person name="Wides R."/>
            <person name="Salzberg S.L."/>
            <person name="Loftus B."/>
            <person name="Yandell M."/>
            <person name="Majoros W.H."/>
            <person name="Rusch D.B."/>
            <person name="Lai Z."/>
            <person name="Kraft C.L."/>
            <person name="Abril J.F."/>
            <person name="Anthouard V."/>
            <person name="Arensburger P."/>
            <person name="Atkinson P.W."/>
            <person name="Baden H."/>
            <person name="de Berardinis V."/>
            <person name="Baldwin D."/>
            <person name="Benes V."/>
            <person name="Biedler J."/>
            <person name="Blass C."/>
            <person name="Bolanos R."/>
            <person name="Boscus D."/>
            <person name="Barnstead M."/>
            <person name="Cai S."/>
            <person name="Center A."/>
            <person name="Chaturverdi K."/>
            <person name="Christophides G.K."/>
            <person name="Chrystal M.A."/>
            <person name="Clamp M."/>
            <person name="Cravchik A."/>
            <person name="Curwen V."/>
            <person name="Dana A."/>
            <person name="Delcher A."/>
            <person name="Dew I."/>
            <person name="Evans C.A."/>
            <person name="Flanigan M."/>
            <person name="Grundschober-Freimoser A."/>
            <person name="Friedli L."/>
            <person name="Gu Z."/>
            <person name="Guan P."/>
            <person name="Guigo R."/>
            <person name="Hillenmeyer M.E."/>
            <person name="Hladun S.L."/>
            <person name="Hogan J.R."/>
            <person name="Hong Y.S."/>
            <person name="Hoover J."/>
            <person name="Jaillon O."/>
            <person name="Ke Z."/>
            <person name="Kodira C."/>
            <person name="Kokoza E."/>
            <person name="Koutsos A."/>
            <person name="Letunic I."/>
            <person name="Levitsky A."/>
            <person name="Liang Y."/>
            <person name="Lin J.J."/>
            <person name="Lobo N.F."/>
            <person name="Lopez J.R."/>
            <person name="Malek J.A."/>
            <person name="McIntosh T.C."/>
            <person name="Meister S."/>
            <person name="Miller J."/>
            <person name="Mobarry C."/>
            <person name="Mongin E."/>
            <person name="Murphy S.D."/>
            <person name="O'Brochta D.A."/>
            <person name="Pfannkoch C."/>
            <person name="Qi R."/>
            <person name="Regier M.A."/>
            <person name="Remington K."/>
            <person name="Shao H."/>
            <person name="Sharakhova M.V."/>
            <person name="Sitter C.D."/>
            <person name="Shetty J."/>
            <person name="Smith T.J."/>
            <person name="Strong R."/>
            <person name="Sun J."/>
            <person name="Thomasova D."/>
            <person name="Ton L.Q."/>
            <person name="Topalis P."/>
            <person name="Tu Z."/>
            <person name="Unger M.F."/>
            <person name="Walenz B."/>
            <person name="Wang A."/>
            <person name="Wang J."/>
            <person name="Wang M."/>
            <person name="Wang X."/>
            <person name="Woodford K.J."/>
            <person name="Wortman J.R."/>
            <person name="Wu M."/>
            <person name="Yao A."/>
            <person name="Zdobnov E.M."/>
            <person name="Zhang H."/>
            <person name="Zhao Q."/>
            <person name="Zhao S."/>
            <person name="Zhu S.C."/>
            <person name="Zhimulev I."/>
            <person name="Coluzzi M."/>
            <person name="della Torre A."/>
            <person name="Roth C.W."/>
            <person name="Louis C."/>
            <person name="Kalush F."/>
            <person name="Mural R.J."/>
            <person name="Myers E.W."/>
            <person name="Adams M.D."/>
            <person name="Smith H.O."/>
            <person name="Broder S."/>
            <person name="Gardner M.J."/>
            <person name="Fraser C.M."/>
            <person name="Birney E."/>
            <person name="Bork P."/>
            <person name="Brey P.T."/>
            <person name="Venter J.C."/>
            <person name="Weissenbach J."/>
            <person name="Kafatos F.C."/>
            <person name="Collins F.H."/>
            <person name="Hoffman S.L."/>
        </authorList>
    </citation>
    <scope>NUCLEOTIDE SEQUENCE [LARGE SCALE GENOMIC DNA]</scope>
    <source>
        <strain evidence="2">PEST</strain>
    </source>
</reference>
<dbReference type="EMBL" id="AAAB01008154">
    <property type="protein sequence ID" value="EAA03263.4"/>
    <property type="molecule type" value="Genomic_DNA"/>
</dbReference>
<evidence type="ECO:0000256" key="1">
    <source>
        <dbReference type="SAM" id="SignalP"/>
    </source>
</evidence>
<evidence type="ECO:0000313" key="2">
    <source>
        <dbReference type="EMBL" id="EAA03263.4"/>
    </source>
</evidence>
<feature type="signal peptide" evidence="1">
    <location>
        <begin position="1"/>
        <end position="26"/>
    </location>
</feature>
<organism evidence="2">
    <name type="scientific">Anopheles gambiae</name>
    <name type="common">African malaria mosquito</name>
    <dbReference type="NCBI Taxonomy" id="7165"/>
    <lineage>
        <taxon>Eukaryota</taxon>
        <taxon>Metazoa</taxon>
        <taxon>Ecdysozoa</taxon>
        <taxon>Arthropoda</taxon>
        <taxon>Hexapoda</taxon>
        <taxon>Insecta</taxon>
        <taxon>Pterygota</taxon>
        <taxon>Neoptera</taxon>
        <taxon>Endopterygota</taxon>
        <taxon>Diptera</taxon>
        <taxon>Nematocera</taxon>
        <taxon>Culicoidea</taxon>
        <taxon>Culicidae</taxon>
        <taxon>Anophelinae</taxon>
        <taxon>Anopheles</taxon>
    </lineage>
</organism>
<dbReference type="AlphaFoldDB" id="A0A1U7F4G6"/>
<sequence>MVGHKFTINQVVSVIVVIWIMKEQEAEDESPNIDDISEMKVFDKNEVNIYGELELVRDYCIAELKHIELNNTDYTLDSNIDKIQKIVDKHLQQPTCIRELLKSTAKISSRFIGIVL</sequence>
<reference evidence="2" key="5">
    <citation type="submission" date="2011-05" db="EMBL/GenBank/DDBJ databases">
        <authorList>
            <consortium name="VectorBase"/>
        </authorList>
    </citation>
    <scope>NUCLEOTIDE SEQUENCE</scope>
    <source>
        <strain evidence="2">PEST</strain>
    </source>
</reference>
<gene>
    <name evidence="3" type="ORF">AgaP_AGAP010263</name>
    <name evidence="2" type="ORF">AgaP_AGAP012630</name>
</gene>
<reference evidence="2" key="2">
    <citation type="submission" date="2002-03" db="EMBL/GenBank/DDBJ databases">
        <authorList>
            <consortium name="The Anopheles Genome Sequencing Consortium"/>
        </authorList>
    </citation>
    <scope>NUCLEOTIDE SEQUENCE</scope>
    <source>
        <strain evidence="2">PEST</strain>
    </source>
</reference>
<feature type="chain" id="PRO_5014546672" evidence="1">
    <location>
        <begin position="27"/>
        <end position="116"/>
    </location>
</feature>